<gene>
    <name evidence="2" type="ORF">RI129_002426</name>
</gene>
<evidence type="ECO:0000313" key="2">
    <source>
        <dbReference type="EMBL" id="KAK5647534.1"/>
    </source>
</evidence>
<dbReference type="GO" id="GO:0005549">
    <property type="term" value="F:odorant binding"/>
    <property type="evidence" value="ECO:0007669"/>
    <property type="project" value="InterPro"/>
</dbReference>
<accession>A0AAN7VNV0</accession>
<organism evidence="2 3">
    <name type="scientific">Pyrocoelia pectoralis</name>
    <dbReference type="NCBI Taxonomy" id="417401"/>
    <lineage>
        <taxon>Eukaryota</taxon>
        <taxon>Metazoa</taxon>
        <taxon>Ecdysozoa</taxon>
        <taxon>Arthropoda</taxon>
        <taxon>Hexapoda</taxon>
        <taxon>Insecta</taxon>
        <taxon>Pterygota</taxon>
        <taxon>Neoptera</taxon>
        <taxon>Endopterygota</taxon>
        <taxon>Coleoptera</taxon>
        <taxon>Polyphaga</taxon>
        <taxon>Elateriformia</taxon>
        <taxon>Elateroidea</taxon>
        <taxon>Lampyridae</taxon>
        <taxon>Lampyrinae</taxon>
        <taxon>Pyrocoelia</taxon>
    </lineage>
</organism>
<proteinExistence type="predicted"/>
<keyword evidence="3" id="KW-1185">Reference proteome</keyword>
<dbReference type="Gene3D" id="1.10.238.20">
    <property type="entry name" value="Pheromone/general odorant binding protein domain"/>
    <property type="match status" value="1"/>
</dbReference>
<protein>
    <submittedName>
        <fullName evidence="2">Uncharacterized protein</fullName>
    </submittedName>
</protein>
<dbReference type="InterPro" id="IPR006170">
    <property type="entry name" value="PBP/GOBP"/>
</dbReference>
<dbReference type="SUPFAM" id="SSF47565">
    <property type="entry name" value="Insect pheromone/odorant-binding proteins"/>
    <property type="match status" value="1"/>
</dbReference>
<dbReference type="InterPro" id="IPR036728">
    <property type="entry name" value="PBP_GOBP_sf"/>
</dbReference>
<keyword evidence="1" id="KW-0732">Signal</keyword>
<evidence type="ECO:0000256" key="1">
    <source>
        <dbReference type="SAM" id="SignalP"/>
    </source>
</evidence>
<name>A0AAN7VNV0_9COLE</name>
<dbReference type="EMBL" id="JAVRBK010000002">
    <property type="protein sequence ID" value="KAK5647534.1"/>
    <property type="molecule type" value="Genomic_DNA"/>
</dbReference>
<dbReference type="Proteomes" id="UP001329430">
    <property type="component" value="Chromosome 2"/>
</dbReference>
<evidence type="ECO:0000313" key="3">
    <source>
        <dbReference type="Proteomes" id="UP001329430"/>
    </source>
</evidence>
<feature type="chain" id="PRO_5043037670" evidence="1">
    <location>
        <begin position="19"/>
        <end position="145"/>
    </location>
</feature>
<feature type="signal peptide" evidence="1">
    <location>
        <begin position="1"/>
        <end position="18"/>
    </location>
</feature>
<dbReference type="AlphaFoldDB" id="A0AAN7VNV0"/>
<dbReference type="Pfam" id="PF01395">
    <property type="entry name" value="PBP_GOBP"/>
    <property type="match status" value="1"/>
</dbReference>
<sequence>MTLPHILCALFFFNQVVTDPDVAVMIARITDSCAEENGVLSNRMNEYMSKDELPENNTEFTQFYECLMSGIGMYDENGEVHFESVPNNKPEYIIERLGDDINTKLILEAFDYCNNQPKVLPRALDAIKRRNCGLKYIKNKIKVIN</sequence>
<comment type="caution">
    <text evidence="2">The sequence shown here is derived from an EMBL/GenBank/DDBJ whole genome shotgun (WGS) entry which is preliminary data.</text>
</comment>
<reference evidence="2 3" key="1">
    <citation type="journal article" date="2024" name="Insects">
        <title>An Improved Chromosome-Level Genome Assembly of the Firefly Pyrocoelia pectoralis.</title>
        <authorList>
            <person name="Fu X."/>
            <person name="Meyer-Rochow V.B."/>
            <person name="Ballantyne L."/>
            <person name="Zhu X."/>
        </authorList>
    </citation>
    <scope>NUCLEOTIDE SEQUENCE [LARGE SCALE GENOMIC DNA]</scope>
    <source>
        <strain evidence="2">XCY_ONT2</strain>
    </source>
</reference>